<accession>A0A2T0MX68</accession>
<dbReference type="Proteomes" id="UP000238312">
    <property type="component" value="Unassembled WGS sequence"/>
</dbReference>
<dbReference type="AlphaFoldDB" id="A0A2T0MX68"/>
<dbReference type="NCBIfam" id="TIGR00778">
    <property type="entry name" value="ahpD_dom"/>
    <property type="match status" value="1"/>
</dbReference>
<dbReference type="InterPro" id="IPR029032">
    <property type="entry name" value="AhpD-like"/>
</dbReference>
<keyword evidence="3" id="KW-1185">Reference proteome</keyword>
<dbReference type="EMBL" id="PVNG01000010">
    <property type="protein sequence ID" value="PRX63686.1"/>
    <property type="molecule type" value="Genomic_DNA"/>
</dbReference>
<dbReference type="OrthoDB" id="3342615at2"/>
<protein>
    <submittedName>
        <fullName evidence="2">AhpD family alkylhydroperoxidase</fullName>
    </submittedName>
</protein>
<evidence type="ECO:0000313" key="3">
    <source>
        <dbReference type="Proteomes" id="UP000238312"/>
    </source>
</evidence>
<comment type="caution">
    <text evidence="2">The sequence shown here is derived from an EMBL/GenBank/DDBJ whole genome shotgun (WGS) entry which is preliminary data.</text>
</comment>
<dbReference type="InterPro" id="IPR004675">
    <property type="entry name" value="AhpD_core"/>
</dbReference>
<reference evidence="2 3" key="1">
    <citation type="submission" date="2018-03" db="EMBL/GenBank/DDBJ databases">
        <title>Genomic Encyclopedia of Type Strains, Phase III (KMG-III): the genomes of soil and plant-associated and newly described type strains.</title>
        <authorList>
            <person name="Whitman W."/>
        </authorList>
    </citation>
    <scope>NUCLEOTIDE SEQUENCE [LARGE SCALE GENOMIC DNA]</scope>
    <source>
        <strain evidence="2 3">CGMCC 4.7104</strain>
    </source>
</reference>
<dbReference type="Pfam" id="PF02627">
    <property type="entry name" value="CMD"/>
    <property type="match status" value="1"/>
</dbReference>
<evidence type="ECO:0000313" key="2">
    <source>
        <dbReference type="EMBL" id="PRX63686.1"/>
    </source>
</evidence>
<feature type="domain" description="Carboxymuconolactone decarboxylase-like" evidence="1">
    <location>
        <begin position="49"/>
        <end position="98"/>
    </location>
</feature>
<gene>
    <name evidence="2" type="ORF">B0I32_110138</name>
</gene>
<dbReference type="Gene3D" id="1.20.1290.10">
    <property type="entry name" value="AhpD-like"/>
    <property type="match status" value="1"/>
</dbReference>
<dbReference type="SUPFAM" id="SSF69118">
    <property type="entry name" value="AhpD-like"/>
    <property type="match status" value="1"/>
</dbReference>
<keyword evidence="2" id="KW-0575">Peroxidase</keyword>
<dbReference type="GO" id="GO:0051920">
    <property type="term" value="F:peroxiredoxin activity"/>
    <property type="evidence" value="ECO:0007669"/>
    <property type="project" value="InterPro"/>
</dbReference>
<name>A0A2T0MX68_9ACTN</name>
<evidence type="ECO:0000259" key="1">
    <source>
        <dbReference type="Pfam" id="PF02627"/>
    </source>
</evidence>
<sequence length="351" mass="35989">MAGSFRYVTPVPARAATGRTAQVYAQLAEDFGMARMAVFLTLSPAEEVLAATWVTLRESLLAGAAPRTGKEVVALGVSLANQCTFCVAAHTTLLHATGDHRLGESIARGEVPADPGHAALLAWARSPGAARPYPDALAPEYVGTALSFHFINRIASALLTENLMPANLQKFRLVRSVGGRAMAGPVRRQAAPGAGLPLIAGLPARAEPGWADGAPAGTAYATLKAVTEAGGDLLSGPARAAVTRAVAVWDGAHPPMGTAWLDEPLAGLPAGDRAGARLVLLTAFAPYRVTDADVAAWRGSARTDEDLVRLCAYGAILATAHVEARITAAGGGVVRSGAGAVPAETTQGERS</sequence>
<organism evidence="2 3">
    <name type="scientific">Nonomuraea fuscirosea</name>
    <dbReference type="NCBI Taxonomy" id="1291556"/>
    <lineage>
        <taxon>Bacteria</taxon>
        <taxon>Bacillati</taxon>
        <taxon>Actinomycetota</taxon>
        <taxon>Actinomycetes</taxon>
        <taxon>Streptosporangiales</taxon>
        <taxon>Streptosporangiaceae</taxon>
        <taxon>Nonomuraea</taxon>
    </lineage>
</organism>
<keyword evidence="2" id="KW-0560">Oxidoreductase</keyword>
<proteinExistence type="predicted"/>
<dbReference type="InterPro" id="IPR003779">
    <property type="entry name" value="CMD-like"/>
</dbReference>